<evidence type="ECO:0000313" key="7">
    <source>
        <dbReference type="EMBL" id="RKX67041.1"/>
    </source>
</evidence>
<keyword evidence="4 5" id="KW-0472">Membrane</keyword>
<accession>A0A660S9B7</accession>
<keyword evidence="2 5" id="KW-0812">Transmembrane</keyword>
<feature type="transmembrane region" description="Helical" evidence="5">
    <location>
        <begin position="350"/>
        <end position="372"/>
    </location>
</feature>
<dbReference type="AlphaFoldDB" id="A0A660S9B7"/>
<dbReference type="InterPro" id="IPR004841">
    <property type="entry name" value="AA-permease/SLC12A_dom"/>
</dbReference>
<dbReference type="Proteomes" id="UP000282321">
    <property type="component" value="Unassembled WGS sequence"/>
</dbReference>
<dbReference type="Pfam" id="PF00324">
    <property type="entry name" value="AA_permease"/>
    <property type="match status" value="1"/>
</dbReference>
<dbReference type="EMBL" id="QNBC01000027">
    <property type="protein sequence ID" value="RKX67041.1"/>
    <property type="molecule type" value="Genomic_DNA"/>
</dbReference>
<gene>
    <name evidence="7" type="ORF">DRP44_02955</name>
</gene>
<organism evidence="7 8">
    <name type="scientific">candidate division TA06 bacterium</name>
    <dbReference type="NCBI Taxonomy" id="2250710"/>
    <lineage>
        <taxon>Bacteria</taxon>
        <taxon>Bacteria division TA06</taxon>
    </lineage>
</organism>
<feature type="transmembrane region" description="Helical" evidence="5">
    <location>
        <begin position="88"/>
        <end position="109"/>
    </location>
</feature>
<comment type="subcellular location">
    <subcellularLocation>
        <location evidence="1">Membrane</location>
        <topology evidence="1">Multi-pass membrane protein</topology>
    </subcellularLocation>
</comment>
<dbReference type="PANTHER" id="PTHR11827">
    <property type="entry name" value="SOLUTE CARRIER FAMILY 12, CATION COTRANSPORTERS"/>
    <property type="match status" value="1"/>
</dbReference>
<sequence length="739" mass="81740">MAKNKNRGYGFGTTPVFLASISTILGAILFLRFGYAVSNAGLIGTILLVLIAHLITIPSALAISEIATNMRVEGGGEYYIISRSFGKIIGGSIGISLYFARAISVAFYMVAFADAFRPINQYLMTKSGIWIDLRIISLLFFGLITWIQLWKGANMGVNILWGVFLILIASIILFLFGKALPGTVPVPLTFKIKGADPMFKVFAIIFPAFTGMAAGVGLSGDLKKPERSIPIGILSATITGMFIYILVAIKLHSSAPMSLLASDPLVMSKIALWGPIIPLGLAAATISSAISSSIVAPRILQALGNDNVLPGKKINRFFAKGKGKVNEPVNATAFTVLLVILFILPGSLDFIAQLITMFFIITYGILCWISFLEHMAANPSFRPVFHTKWYISLIGGIMSIIVIFQIQPIYATLAILLMFIIYRLILYSHKDENELSTLSQGLIFQITRWLKIISQRNSKKLKPYGWRPSVIAVSKDTFERISIVDLLRWISYRHGFGTLVHFIQGMLNKETAEKAVEIKGELVKLVEKGGAGIYVDTIVSPSKKSAVAQIVQLSGVSGLDNNTLLLEFPKEDPSKIDDVIDAAKFALSVRFNILILRSSSRHFGYKSRMDIWITDKKYRNSNLLILLAYIIKGHPDWREAQINIFVAFPESEIDENVTNLKKIIESGRLPISFKNIRPVSFNPQKQTIESVVEEYSETSDLVIIGFNSANLDNMKGEMVKYNKLNDLLFVSANENILII</sequence>
<feature type="transmembrane region" description="Helical" evidence="5">
    <location>
        <begin position="12"/>
        <end position="35"/>
    </location>
</feature>
<evidence type="ECO:0000256" key="2">
    <source>
        <dbReference type="ARBA" id="ARBA00022692"/>
    </source>
</evidence>
<dbReference type="GO" id="GO:0016020">
    <property type="term" value="C:membrane"/>
    <property type="evidence" value="ECO:0007669"/>
    <property type="project" value="UniProtKB-SubCell"/>
</dbReference>
<dbReference type="GO" id="GO:0015377">
    <property type="term" value="F:chloride:monoatomic cation symporter activity"/>
    <property type="evidence" value="ECO:0007669"/>
    <property type="project" value="InterPro"/>
</dbReference>
<name>A0A660S9B7_UNCT6</name>
<evidence type="ECO:0000313" key="8">
    <source>
        <dbReference type="Proteomes" id="UP000282321"/>
    </source>
</evidence>
<feature type="domain" description="Amino acid permease/ SLC12A" evidence="6">
    <location>
        <begin position="16"/>
        <end position="442"/>
    </location>
</feature>
<dbReference type="Gene3D" id="1.20.1740.10">
    <property type="entry name" value="Amino acid/polyamine transporter I"/>
    <property type="match status" value="1"/>
</dbReference>
<feature type="transmembrane region" description="Helical" evidence="5">
    <location>
        <begin position="325"/>
        <end position="344"/>
    </location>
</feature>
<feature type="transmembrane region" description="Helical" evidence="5">
    <location>
        <begin position="231"/>
        <end position="250"/>
    </location>
</feature>
<evidence type="ECO:0000256" key="1">
    <source>
        <dbReference type="ARBA" id="ARBA00004141"/>
    </source>
</evidence>
<keyword evidence="3 5" id="KW-1133">Transmembrane helix</keyword>
<feature type="transmembrane region" description="Helical" evidence="5">
    <location>
        <begin position="384"/>
        <end position="403"/>
    </location>
</feature>
<evidence type="ECO:0000259" key="6">
    <source>
        <dbReference type="Pfam" id="PF00324"/>
    </source>
</evidence>
<feature type="transmembrane region" description="Helical" evidence="5">
    <location>
        <begin position="159"/>
        <end position="177"/>
    </location>
</feature>
<feature type="transmembrane region" description="Helical" evidence="5">
    <location>
        <begin position="270"/>
        <end position="290"/>
    </location>
</feature>
<evidence type="ECO:0000256" key="5">
    <source>
        <dbReference type="SAM" id="Phobius"/>
    </source>
</evidence>
<evidence type="ECO:0000256" key="4">
    <source>
        <dbReference type="ARBA" id="ARBA00023136"/>
    </source>
</evidence>
<evidence type="ECO:0000256" key="3">
    <source>
        <dbReference type="ARBA" id="ARBA00022989"/>
    </source>
</evidence>
<feature type="transmembrane region" description="Helical" evidence="5">
    <location>
        <begin position="197"/>
        <end position="219"/>
    </location>
</feature>
<feature type="transmembrane region" description="Helical" evidence="5">
    <location>
        <begin position="41"/>
        <end position="67"/>
    </location>
</feature>
<dbReference type="PANTHER" id="PTHR11827:SF72">
    <property type="entry name" value="GH08340P"/>
    <property type="match status" value="1"/>
</dbReference>
<protein>
    <submittedName>
        <fullName evidence="7">Amino acid permease</fullName>
    </submittedName>
</protein>
<feature type="transmembrane region" description="Helical" evidence="5">
    <location>
        <begin position="129"/>
        <end position="147"/>
    </location>
</feature>
<dbReference type="InterPro" id="IPR004842">
    <property type="entry name" value="SLC12A_fam"/>
</dbReference>
<comment type="caution">
    <text evidence="7">The sequence shown here is derived from an EMBL/GenBank/DDBJ whole genome shotgun (WGS) entry which is preliminary data.</text>
</comment>
<reference evidence="7 8" key="1">
    <citation type="submission" date="2018-06" db="EMBL/GenBank/DDBJ databases">
        <title>Extensive metabolic versatility and redundancy in microbially diverse, dynamic hydrothermal sediments.</title>
        <authorList>
            <person name="Dombrowski N."/>
            <person name="Teske A."/>
            <person name="Baker B.J."/>
        </authorList>
    </citation>
    <scope>NUCLEOTIDE SEQUENCE [LARGE SCALE GENOMIC DNA]</scope>
    <source>
        <strain evidence="7">B35_G9</strain>
    </source>
</reference>
<proteinExistence type="predicted"/>